<proteinExistence type="predicted"/>
<dbReference type="EMBL" id="BK015631">
    <property type="protein sequence ID" value="DAE16832.1"/>
    <property type="molecule type" value="Genomic_DNA"/>
</dbReference>
<accession>A0A8S5QCN0</accession>
<name>A0A8S5QCN0_9CAUD</name>
<evidence type="ECO:0000313" key="1">
    <source>
        <dbReference type="EMBL" id="DAE16832.1"/>
    </source>
</evidence>
<protein>
    <submittedName>
        <fullName evidence="1">Uncharacterized protein</fullName>
    </submittedName>
</protein>
<reference evidence="1" key="1">
    <citation type="journal article" date="2021" name="Proc. Natl. Acad. Sci. U.S.A.">
        <title>A Catalog of Tens of Thousands of Viruses from Human Metagenomes Reveals Hidden Associations with Chronic Diseases.</title>
        <authorList>
            <person name="Tisza M.J."/>
            <person name="Buck C.B."/>
        </authorList>
    </citation>
    <scope>NUCLEOTIDE SEQUENCE</scope>
    <source>
        <strain evidence="1">CtVii20</strain>
    </source>
</reference>
<sequence length="38" mass="4548">MGRKKEPNFYKMVLNHHAFVLLLVKGKKRYAFRKGDNL</sequence>
<organism evidence="1">
    <name type="scientific">Siphoviridae sp. ctVii20</name>
    <dbReference type="NCBI Taxonomy" id="2825533"/>
    <lineage>
        <taxon>Viruses</taxon>
        <taxon>Duplodnaviria</taxon>
        <taxon>Heunggongvirae</taxon>
        <taxon>Uroviricota</taxon>
        <taxon>Caudoviricetes</taxon>
    </lineage>
</organism>